<evidence type="ECO:0000313" key="2">
    <source>
        <dbReference type="Proteomes" id="UP001501353"/>
    </source>
</evidence>
<reference evidence="2" key="1">
    <citation type="journal article" date="2019" name="Int. J. Syst. Evol. Microbiol.">
        <title>The Global Catalogue of Microorganisms (GCM) 10K type strain sequencing project: providing services to taxonomists for standard genome sequencing and annotation.</title>
        <authorList>
            <consortium name="The Broad Institute Genomics Platform"/>
            <consortium name="The Broad Institute Genome Sequencing Center for Infectious Disease"/>
            <person name="Wu L."/>
            <person name="Ma J."/>
        </authorList>
    </citation>
    <scope>NUCLEOTIDE SEQUENCE [LARGE SCALE GENOMIC DNA]</scope>
    <source>
        <strain evidence="2">JCM 16673</strain>
    </source>
</reference>
<dbReference type="EMBL" id="BAAAZE010000014">
    <property type="protein sequence ID" value="GAA4031975.1"/>
    <property type="molecule type" value="Genomic_DNA"/>
</dbReference>
<organism evidence="1 2">
    <name type="scientific">Actimicrobium antarcticum</name>
    <dbReference type="NCBI Taxonomy" id="1051899"/>
    <lineage>
        <taxon>Bacteria</taxon>
        <taxon>Pseudomonadati</taxon>
        <taxon>Pseudomonadota</taxon>
        <taxon>Betaproteobacteria</taxon>
        <taxon>Burkholderiales</taxon>
        <taxon>Oxalobacteraceae</taxon>
        <taxon>Actimicrobium</taxon>
    </lineage>
</organism>
<protein>
    <submittedName>
        <fullName evidence="1">Uncharacterized protein</fullName>
    </submittedName>
</protein>
<sequence length="134" mass="14496">MNQINNFHDLGKIGPVGKTAIRVFSVSHKAAGTLLANYEKLHGAYSLRQAESLRHATYRDASRLDGCDLIEGLLWILPKASERAAVLVNTSKEALPCNEAAQCFWLGLNGLVGDSGEPIVLKVGANTRVWVPKA</sequence>
<dbReference type="Proteomes" id="UP001501353">
    <property type="component" value="Unassembled WGS sequence"/>
</dbReference>
<name>A0ABP7TVM6_9BURK</name>
<proteinExistence type="predicted"/>
<comment type="caution">
    <text evidence="1">The sequence shown here is derived from an EMBL/GenBank/DDBJ whole genome shotgun (WGS) entry which is preliminary data.</text>
</comment>
<keyword evidence="2" id="KW-1185">Reference proteome</keyword>
<accession>A0ABP7TVM6</accession>
<gene>
    <name evidence="1" type="ORF">GCM10022212_33460</name>
</gene>
<evidence type="ECO:0000313" key="1">
    <source>
        <dbReference type="EMBL" id="GAA4031975.1"/>
    </source>
</evidence>